<dbReference type="Proteomes" id="UP000478052">
    <property type="component" value="Unassembled WGS sequence"/>
</dbReference>
<keyword evidence="2" id="KW-1185">Reference proteome</keyword>
<evidence type="ECO:0000313" key="1">
    <source>
        <dbReference type="EMBL" id="KAF0709082.1"/>
    </source>
</evidence>
<dbReference type="EMBL" id="VUJU01012007">
    <property type="protein sequence ID" value="KAF0709082.1"/>
    <property type="molecule type" value="Genomic_DNA"/>
</dbReference>
<dbReference type="PANTHER" id="PTHR35385">
    <property type="entry name" value="PROTEIN B, PUTATIVE-RELATED-RELATED"/>
    <property type="match status" value="1"/>
</dbReference>
<accession>A0A6G0VTT7</accession>
<evidence type="ECO:0000313" key="2">
    <source>
        <dbReference type="Proteomes" id="UP000478052"/>
    </source>
</evidence>
<sequence>MIYPPLFKYEIVKDDKVNIALRCDVKSMEDIDVWVAEFGKLNYLNWNVQSSVPNGQRIVCSKKFVCQHSGFQKPSISENQKALSKNAECSTNVKAVIKLDTVSTRKKDSFIKKGLVCCIEIYNHHTHTIKSAESLRFIPAGDDVKNMFYEYFDSGISITESQKYHEQLLELKEDFTLEYFSNGGINPCIVRFVIGMIFGEV</sequence>
<gene>
    <name evidence="1" type="ORF">FWK35_00032832</name>
</gene>
<proteinExistence type="predicted"/>
<dbReference type="AlphaFoldDB" id="A0A6G0VTT7"/>
<protein>
    <submittedName>
        <fullName evidence="1">Uncharacterized protein</fullName>
    </submittedName>
</protein>
<organism evidence="1 2">
    <name type="scientific">Aphis craccivora</name>
    <name type="common">Cowpea aphid</name>
    <dbReference type="NCBI Taxonomy" id="307492"/>
    <lineage>
        <taxon>Eukaryota</taxon>
        <taxon>Metazoa</taxon>
        <taxon>Ecdysozoa</taxon>
        <taxon>Arthropoda</taxon>
        <taxon>Hexapoda</taxon>
        <taxon>Insecta</taxon>
        <taxon>Pterygota</taxon>
        <taxon>Neoptera</taxon>
        <taxon>Paraneoptera</taxon>
        <taxon>Hemiptera</taxon>
        <taxon>Sternorrhyncha</taxon>
        <taxon>Aphidomorpha</taxon>
        <taxon>Aphidoidea</taxon>
        <taxon>Aphididae</taxon>
        <taxon>Aphidini</taxon>
        <taxon>Aphis</taxon>
        <taxon>Aphis</taxon>
    </lineage>
</organism>
<dbReference type="OrthoDB" id="6588177at2759"/>
<name>A0A6G0VTT7_APHCR</name>
<comment type="caution">
    <text evidence="1">The sequence shown here is derived from an EMBL/GenBank/DDBJ whole genome shotgun (WGS) entry which is preliminary data.</text>
</comment>
<reference evidence="1 2" key="1">
    <citation type="submission" date="2019-08" db="EMBL/GenBank/DDBJ databases">
        <title>Whole genome of Aphis craccivora.</title>
        <authorList>
            <person name="Voronova N.V."/>
            <person name="Shulinski R.S."/>
            <person name="Bandarenka Y.V."/>
            <person name="Zhorov D.G."/>
            <person name="Warner D."/>
        </authorList>
    </citation>
    <scope>NUCLEOTIDE SEQUENCE [LARGE SCALE GENOMIC DNA]</scope>
    <source>
        <strain evidence="1">180601</strain>
        <tissue evidence="1">Whole Body</tissue>
    </source>
</reference>
<dbReference type="PANTHER" id="PTHR35385:SF2">
    <property type="entry name" value="PROTEIN B, PUTATIVE-RELATED"/>
    <property type="match status" value="1"/>
</dbReference>